<dbReference type="FunFam" id="2.40.420.20:FF:000001">
    <property type="entry name" value="Efflux RND transporter periplasmic adaptor subunit"/>
    <property type="match status" value="1"/>
</dbReference>
<dbReference type="InterPro" id="IPR058626">
    <property type="entry name" value="MdtA-like_b-barrel"/>
</dbReference>
<dbReference type="GO" id="GO:0005886">
    <property type="term" value="C:plasma membrane"/>
    <property type="evidence" value="ECO:0007669"/>
    <property type="project" value="UniProtKB-SubCell"/>
</dbReference>
<dbReference type="EMBL" id="LT629780">
    <property type="protein sequence ID" value="SDU36801.1"/>
    <property type="molecule type" value="Genomic_DNA"/>
</dbReference>
<dbReference type="Pfam" id="PF25876">
    <property type="entry name" value="HH_MFP_RND"/>
    <property type="match status" value="1"/>
</dbReference>
<protein>
    <submittedName>
        <fullName evidence="15">Membrane fusion protein, multidrug efflux system</fullName>
    </submittedName>
</protein>
<evidence type="ECO:0000259" key="14">
    <source>
        <dbReference type="Pfam" id="PF25967"/>
    </source>
</evidence>
<evidence type="ECO:0000256" key="3">
    <source>
        <dbReference type="ARBA" id="ARBA00009477"/>
    </source>
</evidence>
<dbReference type="NCBIfam" id="TIGR01730">
    <property type="entry name" value="RND_mfp"/>
    <property type="match status" value="1"/>
</dbReference>
<comment type="similarity">
    <text evidence="3">Belongs to the membrane fusion protein (MFP) (TC 8.A.1) family.</text>
</comment>
<feature type="region of interest" description="Disordered" evidence="10">
    <location>
        <begin position="378"/>
        <end position="430"/>
    </location>
</feature>
<evidence type="ECO:0000256" key="8">
    <source>
        <dbReference type="ARBA" id="ARBA00023136"/>
    </source>
</evidence>
<dbReference type="Pfam" id="PF25967">
    <property type="entry name" value="RND-MFP_C"/>
    <property type="match status" value="1"/>
</dbReference>
<dbReference type="Gene3D" id="2.40.30.170">
    <property type="match status" value="1"/>
</dbReference>
<dbReference type="NCBIfam" id="NF008589">
    <property type="entry name" value="PRK11556.1"/>
    <property type="match status" value="1"/>
</dbReference>
<evidence type="ECO:0000256" key="6">
    <source>
        <dbReference type="ARBA" id="ARBA00022519"/>
    </source>
</evidence>
<evidence type="ECO:0000256" key="5">
    <source>
        <dbReference type="ARBA" id="ARBA00022475"/>
    </source>
</evidence>
<keyword evidence="4" id="KW-0813">Transport</keyword>
<evidence type="ECO:0000256" key="1">
    <source>
        <dbReference type="ARBA" id="ARBA00004533"/>
    </source>
</evidence>
<keyword evidence="5" id="KW-1003">Cell membrane</keyword>
<dbReference type="Gene3D" id="1.10.287.470">
    <property type="entry name" value="Helix hairpin bin"/>
    <property type="match status" value="1"/>
</dbReference>
<evidence type="ECO:0000256" key="2">
    <source>
        <dbReference type="ARBA" id="ARBA00004635"/>
    </source>
</evidence>
<keyword evidence="16" id="KW-1185">Reference proteome</keyword>
<evidence type="ECO:0000259" key="13">
    <source>
        <dbReference type="Pfam" id="PF25944"/>
    </source>
</evidence>
<gene>
    <name evidence="15" type="ORF">SAMN05216580_2598</name>
</gene>
<evidence type="ECO:0000256" key="4">
    <source>
        <dbReference type="ARBA" id="ARBA00022448"/>
    </source>
</evidence>
<evidence type="ECO:0000313" key="15">
    <source>
        <dbReference type="EMBL" id="SDU36801.1"/>
    </source>
</evidence>
<dbReference type="InterPro" id="IPR058627">
    <property type="entry name" value="MdtA-like_C"/>
</dbReference>
<dbReference type="PANTHER" id="PTHR30469:SF12">
    <property type="entry name" value="MULTIDRUG RESISTANCE PROTEIN MDTA"/>
    <property type="match status" value="1"/>
</dbReference>
<dbReference type="InterPro" id="IPR006143">
    <property type="entry name" value="RND_pump_MFP"/>
</dbReference>
<dbReference type="InterPro" id="IPR058625">
    <property type="entry name" value="MdtA-like_BSH"/>
</dbReference>
<dbReference type="Gene3D" id="2.40.50.100">
    <property type="match status" value="1"/>
</dbReference>
<name>A0A1H2HY70_9GAMM</name>
<accession>A0A1H2HY70</accession>
<evidence type="ECO:0000259" key="11">
    <source>
        <dbReference type="Pfam" id="PF25876"/>
    </source>
</evidence>
<keyword evidence="8" id="KW-0472">Membrane</keyword>
<reference evidence="16" key="1">
    <citation type="submission" date="2016-10" db="EMBL/GenBank/DDBJ databases">
        <authorList>
            <person name="Varghese N."/>
            <person name="Submissions S."/>
        </authorList>
    </citation>
    <scope>NUCLEOTIDE SEQUENCE [LARGE SCALE GENOMIC DNA]</scope>
    <source>
        <strain evidence="16">CCTCC 2012022</strain>
    </source>
</reference>
<organism evidence="15 16">
    <name type="scientific">Geopseudomonas guangdongensis</name>
    <dbReference type="NCBI Taxonomy" id="1245526"/>
    <lineage>
        <taxon>Bacteria</taxon>
        <taxon>Pseudomonadati</taxon>
        <taxon>Pseudomonadota</taxon>
        <taxon>Gammaproteobacteria</taxon>
        <taxon>Pseudomonadales</taxon>
        <taxon>Pseudomonadaceae</taxon>
        <taxon>Geopseudomonas</taxon>
    </lineage>
</organism>
<dbReference type="Pfam" id="PF25944">
    <property type="entry name" value="Beta-barrel_RND"/>
    <property type="match status" value="1"/>
</dbReference>
<sequence length="430" mass="45517">MLALALAWWWWPQPVAEAPAARGPGMGGGPGGRFRGMGGGGAVPVRLTEARLGDYAVELKALGTVQAYNSVSVRPRVDGELVEVLFEEGAQVKAGQLLARIDPRSYRAVLQQAEGNLLERRAELKNAELDLKRYQGLYAEDSIARQTLDSQQASVEQLRGSLKSLEAQVAEARLKLDFTEVRAPIDGRLGLRQVDVGNLVSSGDATPLVSIAQTAPITVSFTLPEAELPAVLARYRQGAMLAVEAWDRGERNRLAEGVLASLDNQIDTATGTVRLKARFENADERLFPNQFVNVRLRVDTRREALLLPAEAVQFGNSGTFVYVVGADDKVEVRPVRVETGNGEQSLIAEGLAAGEKVVLEGTDRLRAGSTVEVVEGAFKPATPPAAPGAAAAAPRGEAGEHASDGRLQSAAPGAAQGERPAPAAAAGKAD</sequence>
<evidence type="ECO:0000313" key="16">
    <source>
        <dbReference type="Proteomes" id="UP000243063"/>
    </source>
</evidence>
<keyword evidence="7 9" id="KW-0175">Coiled coil</keyword>
<dbReference type="PANTHER" id="PTHR30469">
    <property type="entry name" value="MULTIDRUG RESISTANCE PROTEIN MDTA"/>
    <property type="match status" value="1"/>
</dbReference>
<feature type="compositionally biased region" description="Low complexity" evidence="10">
    <location>
        <begin position="410"/>
        <end position="430"/>
    </location>
</feature>
<evidence type="ECO:0000256" key="10">
    <source>
        <dbReference type="SAM" id="MobiDB-lite"/>
    </source>
</evidence>
<proteinExistence type="inferred from homology"/>
<feature type="domain" description="Multidrug resistance protein MdtA-like alpha-helical hairpin" evidence="11">
    <location>
        <begin position="110"/>
        <end position="179"/>
    </location>
</feature>
<evidence type="ECO:0000259" key="12">
    <source>
        <dbReference type="Pfam" id="PF25917"/>
    </source>
</evidence>
<dbReference type="STRING" id="1245526.SAMN05216580_2598"/>
<evidence type="ECO:0000256" key="7">
    <source>
        <dbReference type="ARBA" id="ARBA00023054"/>
    </source>
</evidence>
<evidence type="ECO:0000256" key="9">
    <source>
        <dbReference type="SAM" id="Coils"/>
    </source>
</evidence>
<comment type="subcellular location">
    <subcellularLocation>
        <location evidence="1">Cell inner membrane</location>
    </subcellularLocation>
    <subcellularLocation>
        <location evidence="2">Membrane</location>
        <topology evidence="2">Lipid-anchor</topology>
    </subcellularLocation>
</comment>
<feature type="domain" description="Multidrug resistance protein MdtA-like C-terminal permuted SH3" evidence="14">
    <location>
        <begin position="304"/>
        <end position="364"/>
    </location>
</feature>
<dbReference type="InterPro" id="IPR058624">
    <property type="entry name" value="MdtA-like_HH"/>
</dbReference>
<dbReference type="GO" id="GO:1990281">
    <property type="term" value="C:efflux pump complex"/>
    <property type="evidence" value="ECO:0007669"/>
    <property type="project" value="TreeGrafter"/>
</dbReference>
<dbReference type="FunFam" id="2.40.30.170:FF:000006">
    <property type="entry name" value="Multidrug resistance protein MdtA"/>
    <property type="match status" value="1"/>
</dbReference>
<dbReference type="GO" id="GO:0015562">
    <property type="term" value="F:efflux transmembrane transporter activity"/>
    <property type="evidence" value="ECO:0007669"/>
    <property type="project" value="TreeGrafter"/>
</dbReference>
<feature type="compositionally biased region" description="Low complexity" evidence="10">
    <location>
        <begin position="387"/>
        <end position="396"/>
    </location>
</feature>
<dbReference type="Gene3D" id="2.40.420.20">
    <property type="match status" value="1"/>
</dbReference>
<keyword evidence="6" id="KW-0997">Cell inner membrane</keyword>
<feature type="coiled-coil region" evidence="9">
    <location>
        <begin position="110"/>
        <end position="182"/>
    </location>
</feature>
<dbReference type="AlphaFoldDB" id="A0A1H2HY70"/>
<dbReference type="SUPFAM" id="SSF111369">
    <property type="entry name" value="HlyD-like secretion proteins"/>
    <property type="match status" value="1"/>
</dbReference>
<feature type="domain" description="Multidrug resistance protein MdtA-like beta-barrel" evidence="13">
    <location>
        <begin position="216"/>
        <end position="300"/>
    </location>
</feature>
<feature type="domain" description="Multidrug resistance protein MdtA-like barrel-sandwich hybrid" evidence="12">
    <location>
        <begin position="69"/>
        <end position="211"/>
    </location>
</feature>
<dbReference type="Proteomes" id="UP000243063">
    <property type="component" value="Chromosome I"/>
</dbReference>
<dbReference type="Pfam" id="PF25917">
    <property type="entry name" value="BSH_RND"/>
    <property type="match status" value="1"/>
</dbReference>